<feature type="region of interest" description="Disordered" evidence="1">
    <location>
        <begin position="24"/>
        <end position="61"/>
    </location>
</feature>
<evidence type="ECO:0000313" key="2">
    <source>
        <dbReference type="EMBL" id="VDL88230.1"/>
    </source>
</evidence>
<evidence type="ECO:0000313" key="3">
    <source>
        <dbReference type="Proteomes" id="UP000275846"/>
    </source>
</evidence>
<proteinExistence type="predicted"/>
<evidence type="ECO:0000256" key="1">
    <source>
        <dbReference type="SAM" id="MobiDB-lite"/>
    </source>
</evidence>
<feature type="compositionally biased region" description="Low complexity" evidence="1">
    <location>
        <begin position="24"/>
        <end position="33"/>
    </location>
</feature>
<dbReference type="Proteomes" id="UP000275846">
    <property type="component" value="Unassembled WGS sequence"/>
</dbReference>
<organism evidence="4">
    <name type="scientific">Schistocephalus solidus</name>
    <name type="common">Tapeworm</name>
    <dbReference type="NCBI Taxonomy" id="70667"/>
    <lineage>
        <taxon>Eukaryota</taxon>
        <taxon>Metazoa</taxon>
        <taxon>Spiralia</taxon>
        <taxon>Lophotrochozoa</taxon>
        <taxon>Platyhelminthes</taxon>
        <taxon>Cestoda</taxon>
        <taxon>Eucestoda</taxon>
        <taxon>Diphyllobothriidea</taxon>
        <taxon>Diphyllobothriidae</taxon>
        <taxon>Schistocephalus</taxon>
    </lineage>
</organism>
<reference evidence="4" key="1">
    <citation type="submission" date="2016-06" db="UniProtKB">
        <authorList>
            <consortium name="WormBaseParasite"/>
        </authorList>
    </citation>
    <scope>IDENTIFICATION</scope>
</reference>
<dbReference type="AlphaFoldDB" id="A0A183SC97"/>
<reference evidence="2 3" key="2">
    <citation type="submission" date="2018-11" db="EMBL/GenBank/DDBJ databases">
        <authorList>
            <consortium name="Pathogen Informatics"/>
        </authorList>
    </citation>
    <scope>NUCLEOTIDE SEQUENCE [LARGE SCALE GENOMIC DNA]</scope>
    <source>
        <strain evidence="2 3">NST_G2</strain>
    </source>
</reference>
<dbReference type="WBParaSite" id="SSLN_0000191301-mRNA-1">
    <property type="protein sequence ID" value="SSLN_0000191301-mRNA-1"/>
    <property type="gene ID" value="SSLN_0000191301"/>
</dbReference>
<feature type="compositionally biased region" description="Polar residues" evidence="1">
    <location>
        <begin position="35"/>
        <end position="46"/>
    </location>
</feature>
<dbReference type="EMBL" id="UYSU01008057">
    <property type="protein sequence ID" value="VDL88230.1"/>
    <property type="molecule type" value="Genomic_DNA"/>
</dbReference>
<accession>A0A183SC97</accession>
<evidence type="ECO:0000313" key="4">
    <source>
        <dbReference type="WBParaSite" id="SSLN_0000191301-mRNA-1"/>
    </source>
</evidence>
<name>A0A183SC97_SCHSO</name>
<sequence>MGGAFLSNDMSPLPPVPLPAGATLPPALSTLPTGVTRSSSLRQASSPWGGGGGPSQRTLTTSGALYSSANTNNDLAPASAIASATVHAASYSYPHSMSLTPMNGTQQQVLLSHHNHAGTLSLVSKHSSLTGRWLVPHHSCLFFWILGPLRLFRRQPVIAASMVVTW</sequence>
<protein>
    <submittedName>
        <fullName evidence="4">Myocyte enhancer factor 2d</fullName>
    </submittedName>
</protein>
<gene>
    <name evidence="2" type="ORF">SSLN_LOCUS1845</name>
</gene>
<keyword evidence="3" id="KW-1185">Reference proteome</keyword>